<reference evidence="2 3" key="1">
    <citation type="journal article" date="2019" name="Int. J. Syst. Evol. Microbiol.">
        <title>The Global Catalogue of Microorganisms (GCM) 10K type strain sequencing project: providing services to taxonomists for standard genome sequencing and annotation.</title>
        <authorList>
            <consortium name="The Broad Institute Genomics Platform"/>
            <consortium name="The Broad Institute Genome Sequencing Center for Infectious Disease"/>
            <person name="Wu L."/>
            <person name="Ma J."/>
        </authorList>
    </citation>
    <scope>NUCLEOTIDE SEQUENCE [LARGE SCALE GENOMIC DNA]</scope>
    <source>
        <strain evidence="2 3">JCM 9088</strain>
    </source>
</reference>
<keyword evidence="1" id="KW-0472">Membrane</keyword>
<evidence type="ECO:0000313" key="3">
    <source>
        <dbReference type="Proteomes" id="UP001500403"/>
    </source>
</evidence>
<evidence type="ECO:0000256" key="1">
    <source>
        <dbReference type="SAM" id="Phobius"/>
    </source>
</evidence>
<dbReference type="RefSeq" id="WP_344496533.1">
    <property type="nucleotide sequence ID" value="NZ_BAAAUD010000038.1"/>
</dbReference>
<protein>
    <submittedName>
        <fullName evidence="2">Uncharacterized protein</fullName>
    </submittedName>
</protein>
<organism evidence="2 3">
    <name type="scientific">Streptomyces enissocaesilis</name>
    <dbReference type="NCBI Taxonomy" id="332589"/>
    <lineage>
        <taxon>Bacteria</taxon>
        <taxon>Bacillati</taxon>
        <taxon>Actinomycetota</taxon>
        <taxon>Actinomycetes</taxon>
        <taxon>Kitasatosporales</taxon>
        <taxon>Streptomycetaceae</taxon>
        <taxon>Streptomyces</taxon>
        <taxon>Streptomyces rochei group</taxon>
    </lineage>
</organism>
<evidence type="ECO:0000313" key="2">
    <source>
        <dbReference type="EMBL" id="GAA2948639.1"/>
    </source>
</evidence>
<name>A0ABN3XE60_9ACTN</name>
<keyword evidence="3" id="KW-1185">Reference proteome</keyword>
<keyword evidence="1" id="KW-0812">Transmembrane</keyword>
<keyword evidence="1" id="KW-1133">Transmembrane helix</keyword>
<dbReference type="EMBL" id="BAAAUD010000038">
    <property type="protein sequence ID" value="GAA2948639.1"/>
    <property type="molecule type" value="Genomic_DNA"/>
</dbReference>
<accession>A0ABN3XE60</accession>
<gene>
    <name evidence="2" type="ORF">GCM10010446_37290</name>
</gene>
<sequence length="62" mass="6681">MGMAMERALAAPDLLKPAPHFLPEWLRITLGAAVPLPLFAGGARGLWRVAAARGLRSRRPAH</sequence>
<dbReference type="Proteomes" id="UP001500403">
    <property type="component" value="Unassembled WGS sequence"/>
</dbReference>
<feature type="transmembrane region" description="Helical" evidence="1">
    <location>
        <begin position="25"/>
        <end position="47"/>
    </location>
</feature>
<proteinExistence type="predicted"/>
<comment type="caution">
    <text evidence="2">The sequence shown here is derived from an EMBL/GenBank/DDBJ whole genome shotgun (WGS) entry which is preliminary data.</text>
</comment>